<dbReference type="Proteomes" id="UP000234323">
    <property type="component" value="Unassembled WGS sequence"/>
</dbReference>
<evidence type="ECO:0000313" key="1">
    <source>
        <dbReference type="EMBL" id="PKY54613.1"/>
    </source>
</evidence>
<gene>
    <name evidence="1" type="ORF">RhiirA4_473516</name>
</gene>
<protein>
    <submittedName>
        <fullName evidence="1">Uncharacterized protein</fullName>
    </submittedName>
</protein>
<organism evidence="1 2">
    <name type="scientific">Rhizophagus irregularis</name>
    <dbReference type="NCBI Taxonomy" id="588596"/>
    <lineage>
        <taxon>Eukaryota</taxon>
        <taxon>Fungi</taxon>
        <taxon>Fungi incertae sedis</taxon>
        <taxon>Mucoromycota</taxon>
        <taxon>Glomeromycotina</taxon>
        <taxon>Glomeromycetes</taxon>
        <taxon>Glomerales</taxon>
        <taxon>Glomeraceae</taxon>
        <taxon>Rhizophagus</taxon>
    </lineage>
</organism>
<proteinExistence type="predicted"/>
<dbReference type="EMBL" id="LLXI01001644">
    <property type="protein sequence ID" value="PKY54613.1"/>
    <property type="molecule type" value="Genomic_DNA"/>
</dbReference>
<accession>A0A2I1H6W8</accession>
<evidence type="ECO:0000313" key="2">
    <source>
        <dbReference type="Proteomes" id="UP000234323"/>
    </source>
</evidence>
<dbReference type="OrthoDB" id="10533588at2759"/>
<name>A0A2I1H6W8_9GLOM</name>
<comment type="caution">
    <text evidence="1">The sequence shown here is derived from an EMBL/GenBank/DDBJ whole genome shotgun (WGS) entry which is preliminary data.</text>
</comment>
<reference evidence="1 2" key="1">
    <citation type="submission" date="2015-10" db="EMBL/GenBank/DDBJ databases">
        <title>Genome analyses suggest a sexual origin of heterokaryosis in a supposedly ancient asexual fungus.</title>
        <authorList>
            <person name="Ropars J."/>
            <person name="Sedzielewska K."/>
            <person name="Noel J."/>
            <person name="Charron P."/>
            <person name="Farinelli L."/>
            <person name="Marton T."/>
            <person name="Kruger M."/>
            <person name="Pelin A."/>
            <person name="Brachmann A."/>
            <person name="Corradi N."/>
        </authorList>
    </citation>
    <scope>NUCLEOTIDE SEQUENCE [LARGE SCALE GENOMIC DNA]</scope>
    <source>
        <strain evidence="1 2">A4</strain>
    </source>
</reference>
<sequence>MYTKYILSVYIFLIGDDSEKIGEILTNALDNALEEEQTIADRIEVAGNETEIVNMLMFYRKEDENIND</sequence>
<keyword evidence="2" id="KW-1185">Reference proteome</keyword>
<dbReference type="AlphaFoldDB" id="A0A2I1H6W8"/>